<sequence length="330" mass="36303">MQNAQHHDQTEQTTPADDVKALESQDGPAPPIVAVPVGAPRGNVDVLLRGKVDHHQHDRDADPAEQGPAQQVQSRPRGVAEAEDLQTEERKQDAQREEPQEDGERRVLQEPARHERRGEHVGEVRCCAGLEKSAPRIYVSLDLSPVARTRHGACVRACLQKQINPKARAPKPGHQVGRNNGDKEGDDREPPLSSRARFTYPQEAQAYLGDGDPFEHGILWSLALAMAMDMALIGQGALDTHELVDAETRLTSPPCRRDGREGPTQQKRRTVPRRGSSALTILKFSQSKGKKACVWENNPICSLDQTSFLGLPATTYCHCSWTPSTTATRG</sequence>
<feature type="region of interest" description="Disordered" evidence="1">
    <location>
        <begin position="1"/>
        <end position="121"/>
    </location>
</feature>
<feature type="region of interest" description="Disordered" evidence="1">
    <location>
        <begin position="249"/>
        <end position="275"/>
    </location>
</feature>
<feature type="compositionally biased region" description="Basic and acidic residues" evidence="1">
    <location>
        <begin position="48"/>
        <end position="62"/>
    </location>
</feature>
<name>A0A1C1CIK5_9EURO</name>
<protein>
    <submittedName>
        <fullName evidence="2">Uncharacterized protein</fullName>
    </submittedName>
</protein>
<dbReference type="Proteomes" id="UP000094526">
    <property type="component" value="Unassembled WGS sequence"/>
</dbReference>
<feature type="compositionally biased region" description="Basic and acidic residues" evidence="1">
    <location>
        <begin position="87"/>
        <end position="121"/>
    </location>
</feature>
<dbReference type="VEuPathDB" id="FungiDB:CLCR_04246"/>
<reference evidence="3" key="1">
    <citation type="submission" date="2015-07" db="EMBL/GenBank/DDBJ databases">
        <authorList>
            <person name="Teixeira M.M."/>
            <person name="Souza R.C."/>
            <person name="Almeida L.G."/>
            <person name="Vicente V.A."/>
            <person name="de Hoog S."/>
            <person name="Bocca A.L."/>
            <person name="de Almeida S.R."/>
            <person name="Vasconcelos A.T."/>
            <person name="Felipe M.S."/>
        </authorList>
    </citation>
    <scope>NUCLEOTIDE SEQUENCE [LARGE SCALE GENOMIC DNA]</scope>
    <source>
        <strain evidence="3">KSF</strain>
    </source>
</reference>
<evidence type="ECO:0000313" key="2">
    <source>
        <dbReference type="EMBL" id="OCT48353.1"/>
    </source>
</evidence>
<accession>A0A1C1CIK5</accession>
<evidence type="ECO:0000313" key="3">
    <source>
        <dbReference type="Proteomes" id="UP000094526"/>
    </source>
</evidence>
<comment type="caution">
    <text evidence="2">The sequence shown here is derived from an EMBL/GenBank/DDBJ whole genome shotgun (WGS) entry which is preliminary data.</text>
</comment>
<proteinExistence type="predicted"/>
<feature type="compositionally biased region" description="Basic and acidic residues" evidence="1">
    <location>
        <begin position="180"/>
        <end position="190"/>
    </location>
</feature>
<feature type="region of interest" description="Disordered" evidence="1">
    <location>
        <begin position="165"/>
        <end position="194"/>
    </location>
</feature>
<organism evidence="2 3">
    <name type="scientific">Cladophialophora carrionii</name>
    <dbReference type="NCBI Taxonomy" id="86049"/>
    <lineage>
        <taxon>Eukaryota</taxon>
        <taxon>Fungi</taxon>
        <taxon>Dikarya</taxon>
        <taxon>Ascomycota</taxon>
        <taxon>Pezizomycotina</taxon>
        <taxon>Eurotiomycetes</taxon>
        <taxon>Chaetothyriomycetidae</taxon>
        <taxon>Chaetothyriales</taxon>
        <taxon>Herpotrichiellaceae</taxon>
        <taxon>Cladophialophora</taxon>
    </lineage>
</organism>
<dbReference type="AlphaFoldDB" id="A0A1C1CIK5"/>
<feature type="compositionally biased region" description="Basic and acidic residues" evidence="1">
    <location>
        <begin position="1"/>
        <end position="10"/>
    </location>
</feature>
<keyword evidence="3" id="KW-1185">Reference proteome</keyword>
<gene>
    <name evidence="2" type="ORF">CLCR_04246</name>
</gene>
<evidence type="ECO:0000256" key="1">
    <source>
        <dbReference type="SAM" id="MobiDB-lite"/>
    </source>
</evidence>
<dbReference type="EMBL" id="LGRB01000012">
    <property type="protein sequence ID" value="OCT48353.1"/>
    <property type="molecule type" value="Genomic_DNA"/>
</dbReference>